<feature type="compositionally biased region" description="Basic and acidic residues" evidence="4">
    <location>
        <begin position="149"/>
        <end position="167"/>
    </location>
</feature>
<dbReference type="PANTHER" id="PTHR16776:SF3">
    <property type="entry name" value="EXTRACELLULAR MATRIX PROTEIN 1"/>
    <property type="match status" value="1"/>
</dbReference>
<comment type="caution">
    <text evidence="5">The sequence shown here is derived from an EMBL/GenBank/DDBJ whole genome shotgun (WGS) entry which is preliminary data.</text>
</comment>
<protein>
    <recommendedName>
        <fullName evidence="7">Extracellular matrix protein 1</fullName>
    </recommendedName>
</protein>
<comment type="subcellular location">
    <subcellularLocation>
        <location evidence="1">Secreted</location>
    </subcellularLocation>
</comment>
<dbReference type="Pfam" id="PF05782">
    <property type="entry name" value="ECM1"/>
    <property type="match status" value="2"/>
</dbReference>
<dbReference type="Gene3D" id="1.10.246.10">
    <property type="match status" value="3"/>
</dbReference>
<evidence type="ECO:0000313" key="6">
    <source>
        <dbReference type="Proteomes" id="UP001311232"/>
    </source>
</evidence>
<proteinExistence type="predicted"/>
<name>A0AAV9R1S1_9TELE</name>
<dbReference type="GO" id="GO:0007165">
    <property type="term" value="P:signal transduction"/>
    <property type="evidence" value="ECO:0007669"/>
    <property type="project" value="InterPro"/>
</dbReference>
<dbReference type="GO" id="GO:0005615">
    <property type="term" value="C:extracellular space"/>
    <property type="evidence" value="ECO:0007669"/>
    <property type="project" value="InterPro"/>
</dbReference>
<sequence>MSQKEELCLSPPLLLHPVGVAEELSSQTDRQTAQLFLLDQLTGQSVRVFRGGLSSDNIWISILRSIQQERHRGTDTIMDSFWALVCSAASVLVLLSSACKDAQTCLQREVSIFPEFHGQGLQEPDLFPLQREVDLLELLNSEDFPTQQEIDKPQWKKEPSASEDKPPPRRWPSFGPRSFPPALQYTVQFPLGQPTPDNIQAICDHADLRPRYPDSYFPPSGFGKQKRMATAVNNAESWFSTCCKGNETWGTEGTLCCATQAWQHSVELFCEEDSSVKNRLYDCCWRTGVNRLGCFNDDSPNPSYEPTEELPVEAVGSVENFHFRQNTCPRNLMSPQRSTANKEKTELNPANFQKINISFPPGRPTADNIRSLCVNQRLRPLYTTKCLPPSGYELLARQVKTINRLEKKFKQCCKKKKGALNCAEQKWREELNRYCSARNSGQVDLQCCQENDQHSCFQSISSDPLYNVASATEVPSLNNMCDAQIINNRYPVGFQLKTLCCPLPEQDRNTCFAQKLEQLSQSLCSSNKSASPAVRRCCKLTSQEIPQCFSKNVMEAITKAINKGQKKKKNKICPIP</sequence>
<keyword evidence="3" id="KW-0677">Repeat</keyword>
<evidence type="ECO:0008006" key="7">
    <source>
        <dbReference type="Google" id="ProtNLM"/>
    </source>
</evidence>
<evidence type="ECO:0000256" key="2">
    <source>
        <dbReference type="ARBA" id="ARBA00022525"/>
    </source>
</evidence>
<organism evidence="5 6">
    <name type="scientific">Crenichthys baileyi</name>
    <name type="common">White River springfish</name>
    <dbReference type="NCBI Taxonomy" id="28760"/>
    <lineage>
        <taxon>Eukaryota</taxon>
        <taxon>Metazoa</taxon>
        <taxon>Chordata</taxon>
        <taxon>Craniata</taxon>
        <taxon>Vertebrata</taxon>
        <taxon>Euteleostomi</taxon>
        <taxon>Actinopterygii</taxon>
        <taxon>Neopterygii</taxon>
        <taxon>Teleostei</taxon>
        <taxon>Neoteleostei</taxon>
        <taxon>Acanthomorphata</taxon>
        <taxon>Ovalentaria</taxon>
        <taxon>Atherinomorphae</taxon>
        <taxon>Cyprinodontiformes</taxon>
        <taxon>Goodeidae</taxon>
        <taxon>Crenichthys</taxon>
    </lineage>
</organism>
<evidence type="ECO:0000256" key="4">
    <source>
        <dbReference type="SAM" id="MobiDB-lite"/>
    </source>
</evidence>
<keyword evidence="2" id="KW-0964">Secreted</keyword>
<gene>
    <name evidence="5" type="ORF">CRENBAI_014546</name>
</gene>
<accession>A0AAV9R1S1</accession>
<dbReference type="InterPro" id="IPR008605">
    <property type="entry name" value="ECM1"/>
</dbReference>
<evidence type="ECO:0000256" key="1">
    <source>
        <dbReference type="ARBA" id="ARBA00004613"/>
    </source>
</evidence>
<evidence type="ECO:0000313" key="5">
    <source>
        <dbReference type="EMBL" id="KAK5603048.1"/>
    </source>
</evidence>
<keyword evidence="6" id="KW-1185">Reference proteome</keyword>
<reference evidence="5 6" key="1">
    <citation type="submission" date="2021-06" db="EMBL/GenBank/DDBJ databases">
        <authorList>
            <person name="Palmer J.M."/>
        </authorList>
    </citation>
    <scope>NUCLEOTIDE SEQUENCE [LARGE SCALE GENOMIC DNA]</scope>
    <source>
        <strain evidence="5 6">MEX-2019</strain>
        <tissue evidence="5">Muscle</tissue>
    </source>
</reference>
<dbReference type="EMBL" id="JAHHUM010002596">
    <property type="protein sequence ID" value="KAK5603048.1"/>
    <property type="molecule type" value="Genomic_DNA"/>
</dbReference>
<dbReference type="InterPro" id="IPR020858">
    <property type="entry name" value="Serum_albumin-like"/>
</dbReference>
<feature type="region of interest" description="Disordered" evidence="4">
    <location>
        <begin position="146"/>
        <end position="175"/>
    </location>
</feature>
<dbReference type="PANTHER" id="PTHR16776">
    <property type="entry name" value="EXTRACELLULAR MATRIX PROTEIN 1"/>
    <property type="match status" value="1"/>
</dbReference>
<evidence type="ECO:0000256" key="3">
    <source>
        <dbReference type="ARBA" id="ARBA00022737"/>
    </source>
</evidence>
<dbReference type="Proteomes" id="UP001311232">
    <property type="component" value="Unassembled WGS sequence"/>
</dbReference>
<dbReference type="AlphaFoldDB" id="A0AAV9R1S1"/>
<dbReference type="GO" id="GO:0030500">
    <property type="term" value="P:regulation of bone mineralization"/>
    <property type="evidence" value="ECO:0007669"/>
    <property type="project" value="TreeGrafter"/>
</dbReference>
<dbReference type="SUPFAM" id="SSF48552">
    <property type="entry name" value="Serum albumin-like"/>
    <property type="match status" value="2"/>
</dbReference>